<evidence type="ECO:0000313" key="2">
    <source>
        <dbReference type="EMBL" id="RZC16214.1"/>
    </source>
</evidence>
<dbReference type="PANTHER" id="PTHR33710">
    <property type="entry name" value="BNAC02G09200D PROTEIN"/>
    <property type="match status" value="1"/>
</dbReference>
<feature type="non-terminal residue" evidence="2">
    <location>
        <position position="1"/>
    </location>
</feature>
<reference evidence="2 3" key="1">
    <citation type="submission" date="2018-09" db="EMBL/GenBank/DDBJ databases">
        <title>A high-quality reference genome of wild soybean provides a powerful tool to mine soybean genomes.</title>
        <authorList>
            <person name="Xie M."/>
            <person name="Chung C.Y.L."/>
            <person name="Li M.-W."/>
            <person name="Wong F.-L."/>
            <person name="Chan T.-F."/>
            <person name="Lam H.-M."/>
        </authorList>
    </citation>
    <scope>NUCLEOTIDE SEQUENCE [LARGE SCALE GENOMIC DNA]</scope>
    <source>
        <strain evidence="3">cv. W05</strain>
        <tissue evidence="2">Hypocotyl of etiolated seedlings</tissue>
    </source>
</reference>
<dbReference type="EMBL" id="QZWG01000004">
    <property type="protein sequence ID" value="RZC16214.1"/>
    <property type="molecule type" value="Genomic_DNA"/>
</dbReference>
<dbReference type="InterPro" id="IPR002156">
    <property type="entry name" value="RNaseH_domain"/>
</dbReference>
<dbReference type="InterPro" id="IPR036691">
    <property type="entry name" value="Endo/exonu/phosph_ase_sf"/>
</dbReference>
<proteinExistence type="predicted"/>
<feature type="domain" description="RNase H type-1" evidence="1">
    <location>
        <begin position="180"/>
        <end position="238"/>
    </location>
</feature>
<evidence type="ECO:0000259" key="1">
    <source>
        <dbReference type="Pfam" id="PF13456"/>
    </source>
</evidence>
<organism evidence="2 3">
    <name type="scientific">Glycine soja</name>
    <name type="common">Wild soybean</name>
    <dbReference type="NCBI Taxonomy" id="3848"/>
    <lineage>
        <taxon>Eukaryota</taxon>
        <taxon>Viridiplantae</taxon>
        <taxon>Streptophyta</taxon>
        <taxon>Embryophyta</taxon>
        <taxon>Tracheophyta</taxon>
        <taxon>Spermatophyta</taxon>
        <taxon>Magnoliopsida</taxon>
        <taxon>eudicotyledons</taxon>
        <taxon>Gunneridae</taxon>
        <taxon>Pentapetalae</taxon>
        <taxon>rosids</taxon>
        <taxon>fabids</taxon>
        <taxon>Fabales</taxon>
        <taxon>Fabaceae</taxon>
        <taxon>Papilionoideae</taxon>
        <taxon>50 kb inversion clade</taxon>
        <taxon>NPAAA clade</taxon>
        <taxon>indigoferoid/millettioid clade</taxon>
        <taxon>Phaseoleae</taxon>
        <taxon>Glycine</taxon>
        <taxon>Glycine subgen. Soja</taxon>
    </lineage>
</organism>
<dbReference type="SUPFAM" id="SSF56219">
    <property type="entry name" value="DNase I-like"/>
    <property type="match status" value="1"/>
</dbReference>
<name>A0A445KZ46_GLYSO</name>
<dbReference type="PANTHER" id="PTHR33710:SF71">
    <property type="entry name" value="ENDONUCLEASE_EXONUCLEASE_PHOSPHATASE DOMAIN-CONTAINING PROTEIN"/>
    <property type="match status" value="1"/>
</dbReference>
<gene>
    <name evidence="2" type="ORF">D0Y65_009479</name>
</gene>
<protein>
    <recommendedName>
        <fullName evidence="1">RNase H type-1 domain-containing protein</fullName>
    </recommendedName>
</protein>
<accession>A0A445KZ46</accession>
<dbReference type="AlphaFoldDB" id="A0A445KZ46"/>
<dbReference type="GO" id="GO:0004523">
    <property type="term" value="F:RNA-DNA hybrid ribonuclease activity"/>
    <property type="evidence" value="ECO:0007669"/>
    <property type="project" value="InterPro"/>
</dbReference>
<dbReference type="Proteomes" id="UP000289340">
    <property type="component" value="Chromosome 4"/>
</dbReference>
<keyword evidence="3" id="KW-1185">Reference proteome</keyword>
<dbReference type="GO" id="GO:0003676">
    <property type="term" value="F:nucleic acid binding"/>
    <property type="evidence" value="ECO:0007669"/>
    <property type="project" value="InterPro"/>
</dbReference>
<dbReference type="Pfam" id="PF13456">
    <property type="entry name" value="RVT_3"/>
    <property type="match status" value="1"/>
</dbReference>
<evidence type="ECO:0000313" key="3">
    <source>
        <dbReference type="Proteomes" id="UP000289340"/>
    </source>
</evidence>
<sequence length="251" mass="28580">LTHLEGYPYTWAKSRGTKAAVEERLDRAMVNFEWQHLFPEASLLNLFASISDHTPIILHTKEEVHTRYKRAFKFENIRLNEEGLEGVVHGSWGLNPHVDVFLNTSWTTPPVGFLKCNINAAFQESNGVTSWGFCCRAKGGAFKLARSEWQHPCLPVPIPSFRPLESITMDGIYRFFSHNFEMDCKEVVDKANSICIDISNLGSIILQRRYLIFQHPNYTVQFARRHANVVAHSLASAATCCRNLPFGRKAL</sequence>
<comment type="caution">
    <text evidence="2">The sequence shown here is derived from an EMBL/GenBank/DDBJ whole genome shotgun (WGS) entry which is preliminary data.</text>
</comment>